<gene>
    <name evidence="1" type="ORF">OVN521_LOCUS43145</name>
</gene>
<dbReference type="GO" id="GO:0005096">
    <property type="term" value="F:GTPase activator activity"/>
    <property type="evidence" value="ECO:0007669"/>
    <property type="project" value="InterPro"/>
</dbReference>
<feature type="non-terminal residue" evidence="1">
    <location>
        <position position="1"/>
    </location>
</feature>
<dbReference type="PANTHER" id="PTHR21344">
    <property type="entry name" value="RAL GTPASE-ACTIVATING PROTEIN SUBUNIT BETA"/>
    <property type="match status" value="1"/>
</dbReference>
<reference evidence="1" key="1">
    <citation type="submission" date="2021-02" db="EMBL/GenBank/DDBJ databases">
        <authorList>
            <person name="Nowell W R."/>
        </authorList>
    </citation>
    <scope>NUCLEOTIDE SEQUENCE</scope>
</reference>
<comment type="caution">
    <text evidence="1">The sequence shown here is derived from an EMBL/GenBank/DDBJ whole genome shotgun (WGS) entry which is preliminary data.</text>
</comment>
<sequence>MKDSLSRSVYVTTSSYVFIPAQEPSSKFRDISIIGIHPLKNHLFRISLNANAQRMQSACASIPLIDGMVVPLNILSFFLRQAVNTLSRRKRLEDSQSSQTAYSLRKTRITKIIEKYQ</sequence>
<dbReference type="AlphaFoldDB" id="A0A820YQS0"/>
<accession>A0A820YQS0</accession>
<dbReference type="PANTHER" id="PTHR21344:SF1">
    <property type="entry name" value="RAL GTPASE-ACTIVATING PROTEIN SUBUNIT BETA"/>
    <property type="match status" value="1"/>
</dbReference>
<proteinExistence type="predicted"/>
<organism evidence="1 2">
    <name type="scientific">Rotaria magnacalcarata</name>
    <dbReference type="NCBI Taxonomy" id="392030"/>
    <lineage>
        <taxon>Eukaryota</taxon>
        <taxon>Metazoa</taxon>
        <taxon>Spiralia</taxon>
        <taxon>Gnathifera</taxon>
        <taxon>Rotifera</taxon>
        <taxon>Eurotatoria</taxon>
        <taxon>Bdelloidea</taxon>
        <taxon>Philodinida</taxon>
        <taxon>Philodinidae</taxon>
        <taxon>Rotaria</taxon>
    </lineage>
</organism>
<evidence type="ECO:0000313" key="1">
    <source>
        <dbReference type="EMBL" id="CAF4549503.1"/>
    </source>
</evidence>
<dbReference type="InterPro" id="IPR039930">
    <property type="entry name" value="RALGAPB"/>
</dbReference>
<keyword evidence="2" id="KW-1185">Reference proteome</keyword>
<protein>
    <submittedName>
        <fullName evidence="1">Uncharacterized protein</fullName>
    </submittedName>
</protein>
<evidence type="ECO:0000313" key="2">
    <source>
        <dbReference type="Proteomes" id="UP000663866"/>
    </source>
</evidence>
<name>A0A820YQS0_9BILA</name>
<dbReference type="EMBL" id="CAJOBG010060920">
    <property type="protein sequence ID" value="CAF4549503.1"/>
    <property type="molecule type" value="Genomic_DNA"/>
</dbReference>
<dbReference type="Proteomes" id="UP000663866">
    <property type="component" value="Unassembled WGS sequence"/>
</dbReference>